<dbReference type="AlphaFoldDB" id="A0A699GSD4"/>
<feature type="region of interest" description="Disordered" evidence="1">
    <location>
        <begin position="46"/>
        <end position="72"/>
    </location>
</feature>
<sequence length="220" mass="24075">MTPTTISSGLMPNPLPLTPVDLPALEVIAPITKVVAPVLAASTTLPSSTTVDQDAPSPSNSQSPPETQSPVISNDVEEENHDLAIAHMNNDPFFGFEESPKTPTFRDAPLHESLHKDSTTQGSSSNMRQTHTPFKSLGVETTIAPTTAEEMIQRRLEWKARSTLLMGIPNEHLLKFNSIKDAKSLLQVVEKRFGGNATTKKNQRNLLKQQYENFTTSSSK</sequence>
<feature type="compositionally biased region" description="Polar residues" evidence="1">
    <location>
        <begin position="56"/>
        <end position="72"/>
    </location>
</feature>
<evidence type="ECO:0000256" key="1">
    <source>
        <dbReference type="SAM" id="MobiDB-lite"/>
    </source>
</evidence>
<accession>A0A699GSD4</accession>
<evidence type="ECO:0000313" key="2">
    <source>
        <dbReference type="EMBL" id="GEW02052.1"/>
    </source>
</evidence>
<protein>
    <submittedName>
        <fullName evidence="2">Ribonuclease H-like domain-containing protein</fullName>
    </submittedName>
</protein>
<name>A0A699GSD4_TANCI</name>
<proteinExistence type="predicted"/>
<gene>
    <name evidence="2" type="ORF">Tci_174028</name>
</gene>
<reference evidence="2" key="1">
    <citation type="journal article" date="2019" name="Sci. Rep.">
        <title>Draft genome of Tanacetum cinerariifolium, the natural source of mosquito coil.</title>
        <authorList>
            <person name="Yamashiro T."/>
            <person name="Shiraishi A."/>
            <person name="Satake H."/>
            <person name="Nakayama K."/>
        </authorList>
    </citation>
    <scope>NUCLEOTIDE SEQUENCE</scope>
</reference>
<organism evidence="2">
    <name type="scientific">Tanacetum cinerariifolium</name>
    <name type="common">Dalmatian daisy</name>
    <name type="synonym">Chrysanthemum cinerariifolium</name>
    <dbReference type="NCBI Taxonomy" id="118510"/>
    <lineage>
        <taxon>Eukaryota</taxon>
        <taxon>Viridiplantae</taxon>
        <taxon>Streptophyta</taxon>
        <taxon>Embryophyta</taxon>
        <taxon>Tracheophyta</taxon>
        <taxon>Spermatophyta</taxon>
        <taxon>Magnoliopsida</taxon>
        <taxon>eudicotyledons</taxon>
        <taxon>Gunneridae</taxon>
        <taxon>Pentapetalae</taxon>
        <taxon>asterids</taxon>
        <taxon>campanulids</taxon>
        <taxon>Asterales</taxon>
        <taxon>Asteraceae</taxon>
        <taxon>Asteroideae</taxon>
        <taxon>Anthemideae</taxon>
        <taxon>Anthemidinae</taxon>
        <taxon>Tanacetum</taxon>
    </lineage>
</organism>
<dbReference type="EMBL" id="BKCJ010042280">
    <property type="protein sequence ID" value="GEW02052.1"/>
    <property type="molecule type" value="Genomic_DNA"/>
</dbReference>
<feature type="non-terminal residue" evidence="2">
    <location>
        <position position="220"/>
    </location>
</feature>
<comment type="caution">
    <text evidence="2">The sequence shown here is derived from an EMBL/GenBank/DDBJ whole genome shotgun (WGS) entry which is preliminary data.</text>
</comment>